<protein>
    <submittedName>
        <fullName evidence="2">FAD-dependent oxidoreductase</fullName>
    </submittedName>
</protein>
<dbReference type="GO" id="GO:0005737">
    <property type="term" value="C:cytoplasm"/>
    <property type="evidence" value="ECO:0007669"/>
    <property type="project" value="TreeGrafter"/>
</dbReference>
<comment type="caution">
    <text evidence="2">The sequence shown here is derived from an EMBL/GenBank/DDBJ whole genome shotgun (WGS) entry which is preliminary data.</text>
</comment>
<dbReference type="PANTHER" id="PTHR13847">
    <property type="entry name" value="SARCOSINE DEHYDROGENASE-RELATED"/>
    <property type="match status" value="1"/>
</dbReference>
<name>A0A4Q2J5C4_9MICO</name>
<dbReference type="EMBL" id="SDPL01000496">
    <property type="protein sequence ID" value="RXZ41945.1"/>
    <property type="molecule type" value="Genomic_DNA"/>
</dbReference>
<dbReference type="AlphaFoldDB" id="A0A4Q2J5C4"/>
<feature type="non-terminal residue" evidence="2">
    <location>
        <position position="160"/>
    </location>
</feature>
<dbReference type="Gene3D" id="3.30.9.10">
    <property type="entry name" value="D-Amino Acid Oxidase, subunit A, domain 2"/>
    <property type="match status" value="1"/>
</dbReference>
<reference evidence="2 3" key="1">
    <citation type="submission" date="2019-01" db="EMBL/GenBank/DDBJ databases">
        <authorList>
            <person name="Li J."/>
        </authorList>
    </citation>
    <scope>NUCLEOTIDE SEQUENCE [LARGE SCALE GENOMIC DNA]</scope>
    <source>
        <strain evidence="2 3">CGMCC 4.7180</strain>
    </source>
</reference>
<accession>A0A4Q2J5C4</accession>
<organism evidence="2 3">
    <name type="scientific">Agromyces binzhouensis</name>
    <dbReference type="NCBI Taxonomy" id="1817495"/>
    <lineage>
        <taxon>Bacteria</taxon>
        <taxon>Bacillati</taxon>
        <taxon>Actinomycetota</taxon>
        <taxon>Actinomycetes</taxon>
        <taxon>Micrococcales</taxon>
        <taxon>Microbacteriaceae</taxon>
        <taxon>Agromyces</taxon>
    </lineage>
</organism>
<dbReference type="PANTHER" id="PTHR13847:SF285">
    <property type="entry name" value="FAD DEPENDENT OXIDOREDUCTASE DOMAIN-CONTAINING PROTEIN"/>
    <property type="match status" value="1"/>
</dbReference>
<dbReference type="Pfam" id="PF01266">
    <property type="entry name" value="DAO"/>
    <property type="match status" value="1"/>
</dbReference>
<sequence length="160" mass="17024">MQQVGVPNERPALAGDLDVDVAIVGGGYTGLWTAYYLKRDQPDLRIAVLEQRFAGFGASGRNGGWLTNSVTGGREQYAKSHGRDAAIAQQRALNETVDEVIRVTGAEGIDAGIHKGGELEIATAPAQLARLRAAAAAEREWPATDVEELDARETAARVNV</sequence>
<evidence type="ECO:0000259" key="1">
    <source>
        <dbReference type="Pfam" id="PF01266"/>
    </source>
</evidence>
<dbReference type="InterPro" id="IPR036188">
    <property type="entry name" value="FAD/NAD-bd_sf"/>
</dbReference>
<proteinExistence type="predicted"/>
<dbReference type="Gene3D" id="3.50.50.60">
    <property type="entry name" value="FAD/NAD(P)-binding domain"/>
    <property type="match status" value="1"/>
</dbReference>
<dbReference type="InterPro" id="IPR006076">
    <property type="entry name" value="FAD-dep_OxRdtase"/>
</dbReference>
<dbReference type="RefSeq" id="WP_129235850.1">
    <property type="nucleotide sequence ID" value="NZ_SDPL01000496.1"/>
</dbReference>
<feature type="domain" description="FAD dependent oxidoreductase" evidence="1">
    <location>
        <begin position="20"/>
        <end position="158"/>
    </location>
</feature>
<dbReference type="SUPFAM" id="SSF51905">
    <property type="entry name" value="FAD/NAD(P)-binding domain"/>
    <property type="match status" value="1"/>
</dbReference>
<evidence type="ECO:0000313" key="3">
    <source>
        <dbReference type="Proteomes" id="UP000292881"/>
    </source>
</evidence>
<dbReference type="OrthoDB" id="9805852at2"/>
<gene>
    <name evidence="2" type="ORF">ESO86_16090</name>
</gene>
<dbReference type="Proteomes" id="UP000292881">
    <property type="component" value="Unassembled WGS sequence"/>
</dbReference>
<keyword evidence="3" id="KW-1185">Reference proteome</keyword>
<evidence type="ECO:0000313" key="2">
    <source>
        <dbReference type="EMBL" id="RXZ41945.1"/>
    </source>
</evidence>